<keyword evidence="3" id="KW-1133">Transmembrane helix</keyword>
<evidence type="ECO:0000256" key="2">
    <source>
        <dbReference type="ARBA" id="ARBA00034247"/>
    </source>
</evidence>
<reference evidence="6" key="1">
    <citation type="journal article" date="2019" name="Int. J. Syst. Evol. Microbiol.">
        <title>The Global Catalogue of Microorganisms (GCM) 10K type strain sequencing project: providing services to taxonomists for standard genome sequencing and annotation.</title>
        <authorList>
            <consortium name="The Broad Institute Genomics Platform"/>
            <consortium name="The Broad Institute Genome Sequencing Center for Infectious Disease"/>
            <person name="Wu L."/>
            <person name="Ma J."/>
        </authorList>
    </citation>
    <scope>NUCLEOTIDE SEQUENCE [LARGE SCALE GENOMIC DNA]</scope>
    <source>
        <strain evidence="6">KCTC 52660</strain>
    </source>
</reference>
<comment type="caution">
    <text evidence="5">The sequence shown here is derived from an EMBL/GenBank/DDBJ whole genome shotgun (WGS) entry which is preliminary data.</text>
</comment>
<keyword evidence="5" id="KW-0548">Nucleotidyltransferase</keyword>
<evidence type="ECO:0000256" key="3">
    <source>
        <dbReference type="SAM" id="Phobius"/>
    </source>
</evidence>
<evidence type="ECO:0000313" key="6">
    <source>
        <dbReference type="Proteomes" id="UP001595386"/>
    </source>
</evidence>
<dbReference type="RefSeq" id="WP_379761439.1">
    <property type="nucleotide sequence ID" value="NZ_JBHRSQ010000040.1"/>
</dbReference>
<keyword evidence="5" id="KW-0808">Transferase</keyword>
<dbReference type="PROSITE" id="PS50887">
    <property type="entry name" value="GGDEF"/>
    <property type="match status" value="1"/>
</dbReference>
<dbReference type="NCBIfam" id="TIGR00254">
    <property type="entry name" value="GGDEF"/>
    <property type="match status" value="1"/>
</dbReference>
<dbReference type="SUPFAM" id="SSF55073">
    <property type="entry name" value="Nucleotide cyclase"/>
    <property type="match status" value="1"/>
</dbReference>
<dbReference type="EC" id="2.7.7.65" evidence="1"/>
<keyword evidence="3" id="KW-0812">Transmembrane</keyword>
<sequence>MRHLAKKPSVLLLTYLVIVSLCLIAFGVYLSEARRLIGADYTAMVTDVVRAQEDPERLRMILDSLLDSADSIHVEQLNDLLWRLPLRIQSIKTQLARSEIPPDQYQPLVEELDTINGRLPALEEATLNVNSDRVLTQAESVDLLNLGMDIEEGLAWSYSELNELLHRASADQRRLMEWLTLALAVMLLMLVAAIGVVLLMLYRLNAQREMMRRQSRTDELTGLRNRRRLLEDVGHHFQRRDRHDSPISLLLLDLDHFKQINDDFGHPVGDQVLVAFANLLLECSRQTDSVARMGGEEFAILLPFSNSLAAQRLAQRILAAVREMPMPGPAQGRRLTVSIGVAEAESDDDFDGLYHRADRRLYRAKAQGRDRAIG</sequence>
<organism evidence="5 6">
    <name type="scientific">Halomonas tibetensis</name>
    <dbReference type="NCBI Taxonomy" id="2259590"/>
    <lineage>
        <taxon>Bacteria</taxon>
        <taxon>Pseudomonadati</taxon>
        <taxon>Pseudomonadota</taxon>
        <taxon>Gammaproteobacteria</taxon>
        <taxon>Oceanospirillales</taxon>
        <taxon>Halomonadaceae</taxon>
        <taxon>Halomonas</taxon>
    </lineage>
</organism>
<dbReference type="Gene3D" id="3.30.70.270">
    <property type="match status" value="1"/>
</dbReference>
<dbReference type="PANTHER" id="PTHR45138">
    <property type="entry name" value="REGULATORY COMPONENTS OF SENSORY TRANSDUCTION SYSTEM"/>
    <property type="match status" value="1"/>
</dbReference>
<dbReference type="EMBL" id="JBHRSQ010000040">
    <property type="protein sequence ID" value="MFC2993640.1"/>
    <property type="molecule type" value="Genomic_DNA"/>
</dbReference>
<dbReference type="InterPro" id="IPR050469">
    <property type="entry name" value="Diguanylate_Cyclase"/>
</dbReference>
<dbReference type="GO" id="GO:0052621">
    <property type="term" value="F:diguanylate cyclase activity"/>
    <property type="evidence" value="ECO:0007669"/>
    <property type="project" value="UniProtKB-EC"/>
</dbReference>
<accession>A0ABV7BBS2</accession>
<dbReference type="Proteomes" id="UP001595386">
    <property type="component" value="Unassembled WGS sequence"/>
</dbReference>
<keyword evidence="3" id="KW-0472">Membrane</keyword>
<dbReference type="SMART" id="SM00267">
    <property type="entry name" value="GGDEF"/>
    <property type="match status" value="1"/>
</dbReference>
<feature type="transmembrane region" description="Helical" evidence="3">
    <location>
        <begin position="12"/>
        <end position="30"/>
    </location>
</feature>
<name>A0ABV7BBS2_9GAMM</name>
<dbReference type="InterPro" id="IPR000160">
    <property type="entry name" value="GGDEF_dom"/>
</dbReference>
<evidence type="ECO:0000256" key="1">
    <source>
        <dbReference type="ARBA" id="ARBA00012528"/>
    </source>
</evidence>
<dbReference type="Pfam" id="PF00990">
    <property type="entry name" value="GGDEF"/>
    <property type="match status" value="1"/>
</dbReference>
<evidence type="ECO:0000313" key="5">
    <source>
        <dbReference type="EMBL" id="MFC2993640.1"/>
    </source>
</evidence>
<comment type="catalytic activity">
    <reaction evidence="2">
        <text>2 GTP = 3',3'-c-di-GMP + 2 diphosphate</text>
        <dbReference type="Rhea" id="RHEA:24898"/>
        <dbReference type="ChEBI" id="CHEBI:33019"/>
        <dbReference type="ChEBI" id="CHEBI:37565"/>
        <dbReference type="ChEBI" id="CHEBI:58805"/>
        <dbReference type="EC" id="2.7.7.65"/>
    </reaction>
</comment>
<protein>
    <recommendedName>
        <fullName evidence="1">diguanylate cyclase</fullName>
        <ecNumber evidence="1">2.7.7.65</ecNumber>
    </recommendedName>
</protein>
<dbReference type="CDD" id="cd01949">
    <property type="entry name" value="GGDEF"/>
    <property type="match status" value="1"/>
</dbReference>
<dbReference type="PANTHER" id="PTHR45138:SF9">
    <property type="entry name" value="DIGUANYLATE CYCLASE DGCM-RELATED"/>
    <property type="match status" value="1"/>
</dbReference>
<dbReference type="InterPro" id="IPR029787">
    <property type="entry name" value="Nucleotide_cyclase"/>
</dbReference>
<keyword evidence="6" id="KW-1185">Reference proteome</keyword>
<evidence type="ECO:0000259" key="4">
    <source>
        <dbReference type="PROSITE" id="PS50887"/>
    </source>
</evidence>
<dbReference type="InterPro" id="IPR043128">
    <property type="entry name" value="Rev_trsase/Diguanyl_cyclase"/>
</dbReference>
<gene>
    <name evidence="5" type="ORF">ACFODV_16595</name>
</gene>
<proteinExistence type="predicted"/>
<feature type="domain" description="GGDEF" evidence="4">
    <location>
        <begin position="245"/>
        <end position="374"/>
    </location>
</feature>
<feature type="transmembrane region" description="Helical" evidence="3">
    <location>
        <begin position="178"/>
        <end position="202"/>
    </location>
</feature>